<dbReference type="PANTHER" id="PTHR13159:SF1">
    <property type="entry name" value="RADIAL SPOKE HEAD PROTEIN 6 HOMOLOG A"/>
    <property type="match status" value="1"/>
</dbReference>
<dbReference type="Pfam" id="PF04712">
    <property type="entry name" value="Radial_spoke"/>
    <property type="match status" value="2"/>
</dbReference>
<dbReference type="PANTHER" id="PTHR13159">
    <property type="entry name" value="RADIAL SPOKEHEAD-RELATED"/>
    <property type="match status" value="1"/>
</dbReference>
<keyword evidence="4" id="KW-0206">Cytoskeleton</keyword>
<dbReference type="InterPro" id="IPR006802">
    <property type="entry name" value="Radial_spoke"/>
</dbReference>
<evidence type="ECO:0000313" key="9">
    <source>
        <dbReference type="Proteomes" id="UP000052978"/>
    </source>
</evidence>
<feature type="domain" description="Symplekin C-terminal" evidence="7">
    <location>
        <begin position="313"/>
        <end position="494"/>
    </location>
</feature>
<keyword evidence="5" id="KW-0966">Cell projection</keyword>
<keyword evidence="9" id="KW-1185">Reference proteome</keyword>
<evidence type="ECO:0000313" key="8">
    <source>
        <dbReference type="EMBL" id="EPQ05995.1"/>
    </source>
</evidence>
<accession>S7MRH7</accession>
<dbReference type="GO" id="GO:0001534">
    <property type="term" value="C:radial spoke"/>
    <property type="evidence" value="ECO:0007669"/>
    <property type="project" value="InterPro"/>
</dbReference>
<sequence length="1342" mass="152371">MPTRSLSCQVRIKILASLVTQFDSGLKAEVLSFILEDVRARLDLAFAWLYQEYNAYLAAGTSGSLDKYEDCLIRLLSGLQEKPDQKDGIFTKVVLEAPLITESALEVIRKYCEDESRTYLGMSTLRDLIFKRPSRQFQYLHVLLDLSSHEKDKVRSQALLFIKRMYEKEQLREYVEKFALNYLQLLVHPNPPSVLFGADKDTEVAAPWTDETVKQCLYLYLALLPQNHKLIHELAAVYTEAIADIKRTVLRVIEQPIRGMGMNSPELLLLVENCPKGAETLVTRCLHSLTDKVPPSPELVKRVRDLYHKRLPDVRFLIPVLNGLEKKEVIQALPKLIKLNPIVVKEVFNRLLGTQHGEGNSALSPLNPGELLIALHNIDSAKCDMKSIIKATNLCFAERNVYTSEVLAVVMQQLMEQSPLPMLLMRTVIQSLTMYPRLGGFVMNILSRLIMKQVWKYPKVWEGFIKCCQRTKPQSFQVILQLPPQQLGAVFDKCPELREPLLAHVRSFTPHQQAHIPNSIMAILEASGKQEPEAKETPAGPLEEFSPSELGFLPFDMEVSEPEPRELAVQNAKAYLLQTSISCDLSLYEHLVNMLTKILNQRPEDPLAILESLNRTTQLEWFHPKLDSLRDDPEMQPTYEMAERQKSLFVRGGGSAEGEQEMEEEVVDTAVPNVMESAFYFEQGGVGLSSDESFRLFLALKQLVEQQPIHTCRFWGKILGLKRSYLVAEVEFREGEEEVEEEELEELTEGGEIMDAHGEEEGEEDEDKVADIIPKPLWKPPPVIPKEESRSGTNKYLYFVCNEPGRPWTKLPHVTPNQIAQARKIKKFFTGYLDAPVISYPPFPGNEANYLRAQIARISAATHISPLGFYQFNEEEGDEEEEGGAGRDSFEENPDFEGIPVFELVDSMANWVHHMQHILPQVDTAVPNVMESAFYFEQGGVGLSSDESFRLFLALKQLVEQQPIHTCRFWGKILGLKRSYLVAEVEFREGEEEVEEEELEELTEGGEIMDAHGEEEGEEDEDKVADIIPKPLWKPPPVIPKEESRSGTNKYLYFVCNEPGRPWTKLPHVTPNQIAQARKIKKFFTGYLDAPVISYPPFPGNEANYLRAQIARISAATHISPLGFYQFNEEEGDEEEEGGAGRDSFEENPDFEGIPVFELVDSMANWVHHMQHILPQGRCTWVNPLQKKEEEEELGEEEEKADEGMEEAEQEIGPPLLTPLSEDAEIMHMPPWTARLSCALSPQYSVAIVRSNLWPGACAFAVGKKFENLYIGWGHKYSPDNFNPMLPPPIQQEYPSGLEIMEMSDPTVEEEQALKAAQEQALAAAEEEEEDEEEDEDEDPED</sequence>
<evidence type="ECO:0000256" key="4">
    <source>
        <dbReference type="ARBA" id="ARBA00023212"/>
    </source>
</evidence>
<dbReference type="InterPro" id="IPR016024">
    <property type="entry name" value="ARM-type_fold"/>
</dbReference>
<dbReference type="GO" id="GO:0035082">
    <property type="term" value="P:axoneme assembly"/>
    <property type="evidence" value="ECO:0007669"/>
    <property type="project" value="TreeGrafter"/>
</dbReference>
<gene>
    <name evidence="8" type="ORF">D623_10004391</name>
</gene>
<evidence type="ECO:0000256" key="6">
    <source>
        <dbReference type="SAM" id="MobiDB-lite"/>
    </source>
</evidence>
<evidence type="ECO:0000256" key="2">
    <source>
        <dbReference type="ARBA" id="ARBA00022490"/>
    </source>
</evidence>
<evidence type="ECO:0000256" key="1">
    <source>
        <dbReference type="ARBA" id="ARBA00004430"/>
    </source>
</evidence>
<dbReference type="InterPro" id="IPR022075">
    <property type="entry name" value="Symplekin_C"/>
</dbReference>
<evidence type="ECO:0000259" key="7">
    <source>
        <dbReference type="Pfam" id="PF12295"/>
    </source>
</evidence>
<dbReference type="GO" id="GO:0060294">
    <property type="term" value="P:cilium movement involved in cell motility"/>
    <property type="evidence" value="ECO:0007669"/>
    <property type="project" value="InterPro"/>
</dbReference>
<dbReference type="Proteomes" id="UP000052978">
    <property type="component" value="Unassembled WGS sequence"/>
</dbReference>
<evidence type="ECO:0000256" key="3">
    <source>
        <dbReference type="ARBA" id="ARBA00023069"/>
    </source>
</evidence>
<keyword evidence="2" id="KW-0963">Cytoplasm</keyword>
<dbReference type="SUPFAM" id="SSF48371">
    <property type="entry name" value="ARM repeat"/>
    <property type="match status" value="1"/>
</dbReference>
<dbReference type="eggNOG" id="KOG1895">
    <property type="taxonomic scope" value="Eukaryota"/>
</dbReference>
<dbReference type="Pfam" id="PF12295">
    <property type="entry name" value="Symplekin_C"/>
    <property type="match status" value="1"/>
</dbReference>
<feature type="compositionally biased region" description="Acidic residues" evidence="6">
    <location>
        <begin position="1190"/>
        <end position="1210"/>
    </location>
</feature>
<dbReference type="CDD" id="cd22963">
    <property type="entry name" value="DD_CrRSP4-like"/>
    <property type="match status" value="1"/>
</dbReference>
<feature type="region of interest" description="Disordered" evidence="6">
    <location>
        <begin position="1306"/>
        <end position="1342"/>
    </location>
</feature>
<comment type="subcellular location">
    <subcellularLocation>
        <location evidence="1">Cytoplasm</location>
        <location evidence="1">Cytoskeleton</location>
        <location evidence="1">Cilium axoneme</location>
    </subcellularLocation>
</comment>
<feature type="compositionally biased region" description="Low complexity" evidence="6">
    <location>
        <begin position="1314"/>
        <end position="1324"/>
    </location>
</feature>
<reference evidence="8 9" key="1">
    <citation type="journal article" date="2013" name="Nat. Commun.">
        <title>Genome analysis reveals insights into physiology and longevity of the Brandt's bat Myotis brandtii.</title>
        <authorList>
            <person name="Seim I."/>
            <person name="Fang X."/>
            <person name="Xiong Z."/>
            <person name="Lobanov A.V."/>
            <person name="Huang Z."/>
            <person name="Ma S."/>
            <person name="Feng Y."/>
            <person name="Turanov A.A."/>
            <person name="Zhu Y."/>
            <person name="Lenz T.L."/>
            <person name="Gerashchenko M.V."/>
            <person name="Fan D."/>
            <person name="Hee Yim S."/>
            <person name="Yao X."/>
            <person name="Jordan D."/>
            <person name="Xiong Y."/>
            <person name="Ma Y."/>
            <person name="Lyapunov A.N."/>
            <person name="Chen G."/>
            <person name="Kulakova O.I."/>
            <person name="Sun Y."/>
            <person name="Lee S.G."/>
            <person name="Bronson R.T."/>
            <person name="Moskalev A.A."/>
            <person name="Sunyaev S.R."/>
            <person name="Zhang G."/>
            <person name="Krogh A."/>
            <person name="Wang J."/>
            <person name="Gladyshev V.N."/>
        </authorList>
    </citation>
    <scope>NUCLEOTIDE SEQUENCE [LARGE SCALE GENOMIC DNA]</scope>
</reference>
<dbReference type="EMBL" id="KE161938">
    <property type="protein sequence ID" value="EPQ05995.1"/>
    <property type="molecule type" value="Genomic_DNA"/>
</dbReference>
<evidence type="ECO:0000256" key="5">
    <source>
        <dbReference type="ARBA" id="ARBA00023273"/>
    </source>
</evidence>
<feature type="region of interest" description="Disordered" evidence="6">
    <location>
        <begin position="1188"/>
        <end position="1211"/>
    </location>
</feature>
<feature type="compositionally biased region" description="Acidic residues" evidence="6">
    <location>
        <begin position="1325"/>
        <end position="1342"/>
    </location>
</feature>
<organism evidence="8 9">
    <name type="scientific">Myotis brandtii</name>
    <name type="common">Brandt's bat</name>
    <dbReference type="NCBI Taxonomy" id="109478"/>
    <lineage>
        <taxon>Eukaryota</taxon>
        <taxon>Metazoa</taxon>
        <taxon>Chordata</taxon>
        <taxon>Craniata</taxon>
        <taxon>Vertebrata</taxon>
        <taxon>Euteleostomi</taxon>
        <taxon>Mammalia</taxon>
        <taxon>Eutheria</taxon>
        <taxon>Laurasiatheria</taxon>
        <taxon>Chiroptera</taxon>
        <taxon>Yangochiroptera</taxon>
        <taxon>Vespertilionidae</taxon>
        <taxon>Myotis</taxon>
    </lineage>
</organism>
<keyword evidence="3" id="KW-0969">Cilium</keyword>
<name>S7MRH7_MYOBR</name>
<protein>
    <submittedName>
        <fullName evidence="8">Symplekin</fullName>
    </submittedName>
</protein>
<proteinExistence type="predicted"/>